<proteinExistence type="predicted"/>
<name>A0ACB9BQY4_CICIN</name>
<keyword evidence="2" id="KW-1185">Reference proteome</keyword>
<evidence type="ECO:0000313" key="1">
    <source>
        <dbReference type="EMBL" id="KAI3724314.1"/>
    </source>
</evidence>
<dbReference type="EMBL" id="CM042014">
    <property type="protein sequence ID" value="KAI3724314.1"/>
    <property type="molecule type" value="Genomic_DNA"/>
</dbReference>
<dbReference type="Proteomes" id="UP001055811">
    <property type="component" value="Linkage Group LG06"/>
</dbReference>
<reference evidence="1 2" key="2">
    <citation type="journal article" date="2022" name="Mol. Ecol. Resour.">
        <title>The genomes of chicory, endive, great burdock and yacon provide insights into Asteraceae paleo-polyploidization history and plant inulin production.</title>
        <authorList>
            <person name="Fan W."/>
            <person name="Wang S."/>
            <person name="Wang H."/>
            <person name="Wang A."/>
            <person name="Jiang F."/>
            <person name="Liu H."/>
            <person name="Zhao H."/>
            <person name="Xu D."/>
            <person name="Zhang Y."/>
        </authorList>
    </citation>
    <scope>NUCLEOTIDE SEQUENCE [LARGE SCALE GENOMIC DNA]</scope>
    <source>
        <strain evidence="2">cv. Punajuju</strain>
        <tissue evidence="1">Leaves</tissue>
    </source>
</reference>
<reference evidence="2" key="1">
    <citation type="journal article" date="2022" name="Mol. Ecol. Resour.">
        <title>The genomes of chicory, endive, great burdock and yacon provide insights into Asteraceae palaeo-polyploidization history and plant inulin production.</title>
        <authorList>
            <person name="Fan W."/>
            <person name="Wang S."/>
            <person name="Wang H."/>
            <person name="Wang A."/>
            <person name="Jiang F."/>
            <person name="Liu H."/>
            <person name="Zhao H."/>
            <person name="Xu D."/>
            <person name="Zhang Y."/>
        </authorList>
    </citation>
    <scope>NUCLEOTIDE SEQUENCE [LARGE SCALE GENOMIC DNA]</scope>
    <source>
        <strain evidence="2">cv. Punajuju</strain>
    </source>
</reference>
<accession>A0ACB9BQY4</accession>
<sequence>MSNIDLDPYTLTNRAGKHDDSNGTPQFLIPPRNRRLTVSFLIRDAIVVERAVESIANGLLEENPWALIFLVD</sequence>
<gene>
    <name evidence="1" type="ORF">L2E82_36086</name>
</gene>
<evidence type="ECO:0000313" key="2">
    <source>
        <dbReference type="Proteomes" id="UP001055811"/>
    </source>
</evidence>
<comment type="caution">
    <text evidence="1">The sequence shown here is derived from an EMBL/GenBank/DDBJ whole genome shotgun (WGS) entry which is preliminary data.</text>
</comment>
<organism evidence="1 2">
    <name type="scientific">Cichorium intybus</name>
    <name type="common">Chicory</name>
    <dbReference type="NCBI Taxonomy" id="13427"/>
    <lineage>
        <taxon>Eukaryota</taxon>
        <taxon>Viridiplantae</taxon>
        <taxon>Streptophyta</taxon>
        <taxon>Embryophyta</taxon>
        <taxon>Tracheophyta</taxon>
        <taxon>Spermatophyta</taxon>
        <taxon>Magnoliopsida</taxon>
        <taxon>eudicotyledons</taxon>
        <taxon>Gunneridae</taxon>
        <taxon>Pentapetalae</taxon>
        <taxon>asterids</taxon>
        <taxon>campanulids</taxon>
        <taxon>Asterales</taxon>
        <taxon>Asteraceae</taxon>
        <taxon>Cichorioideae</taxon>
        <taxon>Cichorieae</taxon>
        <taxon>Cichoriinae</taxon>
        <taxon>Cichorium</taxon>
    </lineage>
</organism>
<protein>
    <submittedName>
        <fullName evidence="1">Uncharacterized protein</fullName>
    </submittedName>
</protein>